<sequence>MFIAQDVRRFFAYERIFSYKTETQYNIQDIDSGGEKQMNKSDLITHVSEATELSKKDVTKAVDAVFEAISEALQNGDKVQLVGFGNFEVRERSARKGRNPQTGEEIEIPASKIPAFKPGKALKDGIK</sequence>
<dbReference type="PRINTS" id="PR01727">
    <property type="entry name" value="DNABINDINGHU"/>
</dbReference>
<dbReference type="Proteomes" id="UP000247790">
    <property type="component" value="Unassembled WGS sequence"/>
</dbReference>
<dbReference type="InterPro" id="IPR010992">
    <property type="entry name" value="IHF-like_DNA-bd_dom_sf"/>
</dbReference>
<evidence type="ECO:0000256" key="4">
    <source>
        <dbReference type="RuleBase" id="RU003939"/>
    </source>
</evidence>
<organism evidence="5 6">
    <name type="scientific">Paenibacillus barcinonensis</name>
    <dbReference type="NCBI Taxonomy" id="198119"/>
    <lineage>
        <taxon>Bacteria</taxon>
        <taxon>Bacillati</taxon>
        <taxon>Bacillota</taxon>
        <taxon>Bacilli</taxon>
        <taxon>Bacillales</taxon>
        <taxon>Paenibacillaceae</taxon>
        <taxon>Paenibacillus</taxon>
    </lineage>
</organism>
<dbReference type="InterPro" id="IPR000119">
    <property type="entry name" value="Hist_DNA-bd"/>
</dbReference>
<dbReference type="GO" id="GO:0010467">
    <property type="term" value="P:gene expression"/>
    <property type="evidence" value="ECO:0007669"/>
    <property type="project" value="UniProtKB-ARBA"/>
</dbReference>
<reference evidence="5 6" key="1">
    <citation type="submission" date="2018-06" db="EMBL/GenBank/DDBJ databases">
        <title>Genomic Encyclopedia of Type Strains, Phase III (KMG-III): the genomes of soil and plant-associated and newly described type strains.</title>
        <authorList>
            <person name="Whitman W."/>
        </authorList>
    </citation>
    <scope>NUCLEOTIDE SEQUENCE [LARGE SCALE GENOMIC DNA]</scope>
    <source>
        <strain evidence="5 6">CECT 7022</strain>
    </source>
</reference>
<dbReference type="PROSITE" id="PS00045">
    <property type="entry name" value="HISTONE_LIKE"/>
    <property type="match status" value="1"/>
</dbReference>
<accession>A0A2V4VV76</accession>
<dbReference type="GO" id="GO:0042802">
    <property type="term" value="F:identical protein binding"/>
    <property type="evidence" value="ECO:0007669"/>
    <property type="project" value="UniProtKB-ARBA"/>
</dbReference>
<dbReference type="GO" id="GO:1990103">
    <property type="term" value="C:DnaA-HU complex"/>
    <property type="evidence" value="ECO:0007669"/>
    <property type="project" value="UniProtKB-ARBA"/>
</dbReference>
<dbReference type="GO" id="GO:0030527">
    <property type="term" value="F:structural constituent of chromatin"/>
    <property type="evidence" value="ECO:0007669"/>
    <property type="project" value="InterPro"/>
</dbReference>
<dbReference type="PANTHER" id="PTHR33175:SF3">
    <property type="entry name" value="DNA-BINDING PROTEIN HU-BETA"/>
    <property type="match status" value="1"/>
</dbReference>
<dbReference type="GO" id="GO:1990178">
    <property type="term" value="C:HU-DNA complex"/>
    <property type="evidence" value="ECO:0007669"/>
    <property type="project" value="UniProtKB-ARBA"/>
</dbReference>
<keyword evidence="3 5" id="KW-0238">DNA-binding</keyword>
<evidence type="ECO:0000313" key="5">
    <source>
        <dbReference type="EMBL" id="PYE51347.1"/>
    </source>
</evidence>
<dbReference type="GO" id="GO:0005829">
    <property type="term" value="C:cytosol"/>
    <property type="evidence" value="ECO:0007669"/>
    <property type="project" value="TreeGrafter"/>
</dbReference>
<dbReference type="CDD" id="cd13831">
    <property type="entry name" value="HU"/>
    <property type="match status" value="1"/>
</dbReference>
<evidence type="ECO:0000256" key="3">
    <source>
        <dbReference type="ARBA" id="ARBA00023125"/>
    </source>
</evidence>
<dbReference type="GO" id="GO:0006270">
    <property type="term" value="P:DNA replication initiation"/>
    <property type="evidence" value="ECO:0007669"/>
    <property type="project" value="UniProtKB-ARBA"/>
</dbReference>
<dbReference type="GO" id="GO:0003677">
    <property type="term" value="F:DNA binding"/>
    <property type="evidence" value="ECO:0007669"/>
    <property type="project" value="UniProtKB-KW"/>
</dbReference>
<name>A0A2V4VV76_PAEBA</name>
<proteinExistence type="inferred from homology"/>
<comment type="similarity">
    <text evidence="1 4">Belongs to the bacterial histone-like protein family.</text>
</comment>
<dbReference type="GO" id="GO:0030261">
    <property type="term" value="P:chromosome condensation"/>
    <property type="evidence" value="ECO:0007669"/>
    <property type="project" value="UniProtKB-KW"/>
</dbReference>
<dbReference type="InterPro" id="IPR020816">
    <property type="entry name" value="Histone-like_DNA-bd_CS"/>
</dbReference>
<dbReference type="Pfam" id="PF00216">
    <property type="entry name" value="Bac_DNA_binding"/>
    <property type="match status" value="1"/>
</dbReference>
<keyword evidence="2" id="KW-0226">DNA condensation</keyword>
<gene>
    <name evidence="5" type="ORF">DFQ00_102140</name>
</gene>
<protein>
    <submittedName>
        <fullName evidence="5">DNA-binding protein HU-beta</fullName>
    </submittedName>
</protein>
<comment type="caution">
    <text evidence="5">The sequence shown here is derived from an EMBL/GenBank/DDBJ whole genome shotgun (WGS) entry which is preliminary data.</text>
</comment>
<evidence type="ECO:0000256" key="1">
    <source>
        <dbReference type="ARBA" id="ARBA00010529"/>
    </source>
</evidence>
<evidence type="ECO:0000256" key="2">
    <source>
        <dbReference type="ARBA" id="ARBA00023067"/>
    </source>
</evidence>
<dbReference type="SMART" id="SM00411">
    <property type="entry name" value="BHL"/>
    <property type="match status" value="1"/>
</dbReference>
<dbReference type="FunFam" id="4.10.520.10:FF:000001">
    <property type="entry name" value="DNA-binding protein HU"/>
    <property type="match status" value="1"/>
</dbReference>
<dbReference type="AlphaFoldDB" id="A0A2V4VV76"/>
<dbReference type="PANTHER" id="PTHR33175">
    <property type="entry name" value="DNA-BINDING PROTEIN HU"/>
    <property type="match status" value="1"/>
</dbReference>
<evidence type="ECO:0000313" key="6">
    <source>
        <dbReference type="Proteomes" id="UP000247790"/>
    </source>
</evidence>
<dbReference type="EMBL" id="QJSW01000002">
    <property type="protein sequence ID" value="PYE51347.1"/>
    <property type="molecule type" value="Genomic_DNA"/>
</dbReference>
<dbReference type="SUPFAM" id="SSF47729">
    <property type="entry name" value="IHF-like DNA-binding proteins"/>
    <property type="match status" value="1"/>
</dbReference>
<dbReference type="Gene3D" id="4.10.520.10">
    <property type="entry name" value="IHF-like DNA-binding proteins"/>
    <property type="match status" value="1"/>
</dbReference>